<name>A0A2P4YWV1_9CRYT</name>
<dbReference type="EMBL" id="JIBK01000002">
    <property type="protein sequence ID" value="POM82273.1"/>
    <property type="molecule type" value="Genomic_DNA"/>
</dbReference>
<accession>A0A2P4YWV1</accession>
<keyword evidence="3" id="KW-1185">Reference proteome</keyword>
<evidence type="ECO:0000313" key="3">
    <source>
        <dbReference type="Proteomes" id="UP000236928"/>
    </source>
</evidence>
<reference evidence="2 3" key="1">
    <citation type="submission" date="2014-04" db="EMBL/GenBank/DDBJ databases">
        <title>Comparative Genomics of Cryptosporidium Species.</title>
        <authorList>
            <person name="Silva J.C."/>
            <person name="Su Q."/>
            <person name="Chalmers R."/>
            <person name="Chibucos M.C."/>
            <person name="Elwin K."/>
            <person name="Godinez A."/>
            <person name="Guo F."/>
            <person name="Huynh K."/>
            <person name="Orvis J."/>
            <person name="Ott S."/>
            <person name="Sadzewicz L."/>
            <person name="Sengamalay N."/>
            <person name="Shetty A."/>
            <person name="Sun M."/>
            <person name="Tallon L."/>
            <person name="Xiao L."/>
            <person name="Zhang H."/>
            <person name="Fraser C.M."/>
            <person name="Zhu G."/>
            <person name="Kissinger J."/>
            <person name="Widmer G."/>
        </authorList>
    </citation>
    <scope>NUCLEOTIDE SEQUENCE [LARGE SCALE GENOMIC DNA]</scope>
    <source>
        <strain evidence="2 3">UKMEL1</strain>
    </source>
</reference>
<dbReference type="VEuPathDB" id="CryptoDB:CmeUKMEL1_01570"/>
<evidence type="ECO:0000313" key="2">
    <source>
        <dbReference type="EMBL" id="POM82273.1"/>
    </source>
</evidence>
<keyword evidence="1" id="KW-1133">Transmembrane helix</keyword>
<feature type="transmembrane region" description="Helical" evidence="1">
    <location>
        <begin position="93"/>
        <end position="122"/>
    </location>
</feature>
<dbReference type="OrthoDB" id="341442at2759"/>
<feature type="transmembrane region" description="Helical" evidence="1">
    <location>
        <begin position="30"/>
        <end position="51"/>
    </location>
</feature>
<sequence length="176" mass="19478">MFGGRRKVNGGAPAPLLSNTEQSTCQITSLVYVVTSIISLICLIVPVFLATTCSDHYTLWFVQVVLGLDFVFIFVFMYLGLLPNGTESEFSRYIGTGVVILAIQCIILAFGIFVFISLIYYILSDGNECRSESILNITLTSINLLHSTITTFTSVKLLLKLFTSIATQYKTYDKIA</sequence>
<evidence type="ECO:0000256" key="1">
    <source>
        <dbReference type="SAM" id="Phobius"/>
    </source>
</evidence>
<comment type="caution">
    <text evidence="2">The sequence shown here is derived from an EMBL/GenBank/DDBJ whole genome shotgun (WGS) entry which is preliminary data.</text>
</comment>
<gene>
    <name evidence="2" type="ORF">CmeUKMEL1_01570</name>
</gene>
<organism evidence="2 3">
    <name type="scientific">Cryptosporidium meleagridis</name>
    <dbReference type="NCBI Taxonomy" id="93969"/>
    <lineage>
        <taxon>Eukaryota</taxon>
        <taxon>Sar</taxon>
        <taxon>Alveolata</taxon>
        <taxon>Apicomplexa</taxon>
        <taxon>Conoidasida</taxon>
        <taxon>Coccidia</taxon>
        <taxon>Eucoccidiorida</taxon>
        <taxon>Eimeriorina</taxon>
        <taxon>Cryptosporidiidae</taxon>
        <taxon>Cryptosporidium</taxon>
    </lineage>
</organism>
<dbReference type="Proteomes" id="UP000236928">
    <property type="component" value="Unassembled WGS sequence"/>
</dbReference>
<dbReference type="AlphaFoldDB" id="A0A2P4YWV1"/>
<protein>
    <submittedName>
        <fullName evidence="2">Uncharacterized protein</fullName>
    </submittedName>
</protein>
<keyword evidence="1" id="KW-0812">Transmembrane</keyword>
<feature type="transmembrane region" description="Helical" evidence="1">
    <location>
        <begin position="134"/>
        <end position="159"/>
    </location>
</feature>
<keyword evidence="1" id="KW-0472">Membrane</keyword>
<proteinExistence type="predicted"/>
<feature type="transmembrane region" description="Helical" evidence="1">
    <location>
        <begin position="57"/>
        <end position="81"/>
    </location>
</feature>